<dbReference type="InterPro" id="IPR012310">
    <property type="entry name" value="DNA_ligase_ATP-dep_cent"/>
</dbReference>
<dbReference type="InterPro" id="IPR044119">
    <property type="entry name" value="Adenylation_LigC-like"/>
</dbReference>
<accession>A0A9E6Y381</accession>
<dbReference type="RefSeq" id="WP_259312918.1">
    <property type="nucleotide sequence ID" value="NZ_CP087164.1"/>
</dbReference>
<dbReference type="SUPFAM" id="SSF50249">
    <property type="entry name" value="Nucleic acid-binding proteins"/>
    <property type="match status" value="1"/>
</dbReference>
<evidence type="ECO:0000256" key="2">
    <source>
        <dbReference type="ARBA" id="ARBA00012727"/>
    </source>
</evidence>
<evidence type="ECO:0000259" key="6">
    <source>
        <dbReference type="Pfam" id="PF01068"/>
    </source>
</evidence>
<evidence type="ECO:0000313" key="8">
    <source>
        <dbReference type="EMBL" id="UGS38906.1"/>
    </source>
</evidence>
<dbReference type="PANTHER" id="PTHR45674">
    <property type="entry name" value="DNA LIGASE 1/3 FAMILY MEMBER"/>
    <property type="match status" value="1"/>
</dbReference>
<dbReference type="EMBL" id="CP087164">
    <property type="protein sequence ID" value="UGS38906.1"/>
    <property type="molecule type" value="Genomic_DNA"/>
</dbReference>
<sequence>MALPLSPPVAPQLARSRAALPEGDGWAYEPKWDGFRAIAFVDDGDVHLQSRNGKPLNRYFPELRFPPGRYVVDGEIVILDERGGQEFDLLGQRIHPAASRVAMLAEKTPARFVAFDLLARDDETLLAQPFRARRAALEAIVDAPMDITPFTLDPAGAQPWLQGAEGVVAKELDAPYCPGERKGMVKIKRVRTIDAVVLGWRPGKAERTVGALILGLYTPDGRLREVGHSSGFTAKEKRELVDRLAPYETGERGSGEPSRWTQGRELAWVKLRPELVVEVTFDHVSDGRIRHGAKVQRWRDDKDPAECRVEQLDS</sequence>
<dbReference type="GO" id="GO:0003910">
    <property type="term" value="F:DNA ligase (ATP) activity"/>
    <property type="evidence" value="ECO:0007669"/>
    <property type="project" value="UniProtKB-EC"/>
</dbReference>
<dbReference type="GO" id="GO:0005524">
    <property type="term" value="F:ATP binding"/>
    <property type="evidence" value="ECO:0007669"/>
    <property type="project" value="InterPro"/>
</dbReference>
<dbReference type="Proteomes" id="UP001162834">
    <property type="component" value="Chromosome"/>
</dbReference>
<feature type="domain" description="DNA ligase ATP-dependent C-terminal" evidence="7">
    <location>
        <begin position="207"/>
        <end position="302"/>
    </location>
</feature>
<keyword evidence="9" id="KW-1185">Reference proteome</keyword>
<gene>
    <name evidence="8" type="primary">ligC</name>
    <name evidence="8" type="ORF">DSM104329_05337</name>
</gene>
<evidence type="ECO:0000313" key="9">
    <source>
        <dbReference type="Proteomes" id="UP001162834"/>
    </source>
</evidence>
<dbReference type="NCBIfam" id="NF006078">
    <property type="entry name" value="PRK08224.1"/>
    <property type="match status" value="1"/>
</dbReference>
<dbReference type="Gene3D" id="2.40.50.140">
    <property type="entry name" value="Nucleic acid-binding proteins"/>
    <property type="match status" value="1"/>
</dbReference>
<dbReference type="InterPro" id="IPR012309">
    <property type="entry name" value="DNA_ligase_ATP-dep_C"/>
</dbReference>
<dbReference type="PANTHER" id="PTHR45674:SF4">
    <property type="entry name" value="DNA LIGASE 1"/>
    <property type="match status" value="1"/>
</dbReference>
<dbReference type="SUPFAM" id="SSF56091">
    <property type="entry name" value="DNA ligase/mRNA capping enzyme, catalytic domain"/>
    <property type="match status" value="1"/>
</dbReference>
<dbReference type="CDD" id="cd07905">
    <property type="entry name" value="Adenylation_DNA_ligase_LigC"/>
    <property type="match status" value="1"/>
</dbReference>
<dbReference type="KEGG" id="sbae:DSM104329_05337"/>
<comment type="catalytic activity">
    <reaction evidence="4">
        <text>ATP + (deoxyribonucleotide)n-3'-hydroxyl + 5'-phospho-(deoxyribonucleotide)m = (deoxyribonucleotide)n+m + AMP + diphosphate.</text>
        <dbReference type="EC" id="6.5.1.1"/>
    </reaction>
</comment>
<dbReference type="InterPro" id="IPR012340">
    <property type="entry name" value="NA-bd_OB-fold"/>
</dbReference>
<protein>
    <recommendedName>
        <fullName evidence="2">DNA ligase (ATP)</fullName>
        <ecNumber evidence="2">6.5.1.1</ecNumber>
    </recommendedName>
</protein>
<dbReference type="Gene3D" id="3.30.470.30">
    <property type="entry name" value="DNA ligase/mRNA capping enzyme"/>
    <property type="match status" value="1"/>
</dbReference>
<feature type="compositionally biased region" description="Basic and acidic residues" evidence="5">
    <location>
        <begin position="297"/>
        <end position="314"/>
    </location>
</feature>
<feature type="region of interest" description="Disordered" evidence="5">
    <location>
        <begin position="292"/>
        <end position="314"/>
    </location>
</feature>
<dbReference type="Gene3D" id="3.30.1490.70">
    <property type="match status" value="1"/>
</dbReference>
<evidence type="ECO:0000256" key="1">
    <source>
        <dbReference type="ARBA" id="ARBA00007572"/>
    </source>
</evidence>
<evidence type="ECO:0000256" key="5">
    <source>
        <dbReference type="SAM" id="MobiDB-lite"/>
    </source>
</evidence>
<dbReference type="EC" id="6.5.1.1" evidence="2"/>
<keyword evidence="3 8" id="KW-0436">Ligase</keyword>
<dbReference type="Pfam" id="PF04679">
    <property type="entry name" value="DNA_ligase_A_C"/>
    <property type="match status" value="1"/>
</dbReference>
<dbReference type="CDD" id="cd07970">
    <property type="entry name" value="OBF_DNA_ligase_LigC"/>
    <property type="match status" value="1"/>
</dbReference>
<dbReference type="GO" id="GO:0006281">
    <property type="term" value="P:DNA repair"/>
    <property type="evidence" value="ECO:0007669"/>
    <property type="project" value="InterPro"/>
</dbReference>
<name>A0A9E6Y381_9ACTN</name>
<dbReference type="GO" id="GO:0006310">
    <property type="term" value="P:DNA recombination"/>
    <property type="evidence" value="ECO:0007669"/>
    <property type="project" value="InterPro"/>
</dbReference>
<dbReference type="InterPro" id="IPR044117">
    <property type="entry name" value="OBF_LigC-like"/>
</dbReference>
<dbReference type="InterPro" id="IPR050191">
    <property type="entry name" value="ATP-dep_DNA_ligase"/>
</dbReference>
<evidence type="ECO:0000256" key="4">
    <source>
        <dbReference type="ARBA" id="ARBA00034003"/>
    </source>
</evidence>
<feature type="domain" description="ATP-dependent DNA ligase family profile" evidence="6">
    <location>
        <begin position="21"/>
        <end position="188"/>
    </location>
</feature>
<reference evidence="8" key="1">
    <citation type="journal article" date="2022" name="Int. J. Syst. Evol. Microbiol.">
        <title>Pseudomonas aegrilactucae sp. nov. and Pseudomonas morbosilactucae sp. nov., pathogens causing bacterial rot of lettuce in Japan.</title>
        <authorList>
            <person name="Sawada H."/>
            <person name="Fujikawa T."/>
            <person name="Satou M."/>
        </authorList>
    </citation>
    <scope>NUCLEOTIDE SEQUENCE</scope>
    <source>
        <strain evidence="8">0166_1</strain>
    </source>
</reference>
<comment type="similarity">
    <text evidence="1">Belongs to the ATP-dependent DNA ligase family.</text>
</comment>
<evidence type="ECO:0000259" key="7">
    <source>
        <dbReference type="Pfam" id="PF04679"/>
    </source>
</evidence>
<proteinExistence type="inferred from homology"/>
<dbReference type="AlphaFoldDB" id="A0A9E6Y381"/>
<organism evidence="8 9">
    <name type="scientific">Capillimicrobium parvum</name>
    <dbReference type="NCBI Taxonomy" id="2884022"/>
    <lineage>
        <taxon>Bacteria</taxon>
        <taxon>Bacillati</taxon>
        <taxon>Actinomycetota</taxon>
        <taxon>Thermoleophilia</taxon>
        <taxon>Solirubrobacterales</taxon>
        <taxon>Capillimicrobiaceae</taxon>
        <taxon>Capillimicrobium</taxon>
    </lineage>
</organism>
<dbReference type="Pfam" id="PF01068">
    <property type="entry name" value="DNA_ligase_A_M"/>
    <property type="match status" value="1"/>
</dbReference>
<evidence type="ECO:0000256" key="3">
    <source>
        <dbReference type="ARBA" id="ARBA00022598"/>
    </source>
</evidence>